<dbReference type="PROSITE" id="PS51007">
    <property type="entry name" value="CYTC"/>
    <property type="match status" value="1"/>
</dbReference>
<dbReference type="Gene3D" id="1.10.760.10">
    <property type="entry name" value="Cytochrome c-like domain"/>
    <property type="match status" value="1"/>
</dbReference>
<feature type="transmembrane region" description="Helical" evidence="5">
    <location>
        <begin position="9"/>
        <end position="26"/>
    </location>
</feature>
<keyword evidence="5" id="KW-1133">Transmembrane helix</keyword>
<evidence type="ECO:0000256" key="4">
    <source>
        <dbReference type="PROSITE-ProRule" id="PRU00433"/>
    </source>
</evidence>
<evidence type="ECO:0000256" key="1">
    <source>
        <dbReference type="ARBA" id="ARBA00022617"/>
    </source>
</evidence>
<dbReference type="RefSeq" id="WP_251932273.1">
    <property type="nucleotide sequence ID" value="NZ_CP098747.1"/>
</dbReference>
<dbReference type="InterPro" id="IPR009056">
    <property type="entry name" value="Cyt_c-like_dom"/>
</dbReference>
<reference evidence="7" key="1">
    <citation type="submission" date="2022-06" db="EMBL/GenBank/DDBJ databases">
        <title>Sneathiella actinostolidae sp. nov., isolated from a sea anemonein the Western Pacific Ocean.</title>
        <authorList>
            <person name="Wei M.J."/>
        </authorList>
    </citation>
    <scope>NUCLEOTIDE SEQUENCE</scope>
    <source>
        <strain evidence="7">PHK-P5</strain>
    </source>
</reference>
<dbReference type="InterPro" id="IPR036909">
    <property type="entry name" value="Cyt_c-like_dom_sf"/>
</dbReference>
<evidence type="ECO:0000256" key="5">
    <source>
        <dbReference type="SAM" id="Phobius"/>
    </source>
</evidence>
<keyword evidence="1 4" id="KW-0349">Heme</keyword>
<gene>
    <name evidence="7" type="ORF">NBZ79_10160</name>
</gene>
<evidence type="ECO:0000259" key="6">
    <source>
        <dbReference type="PROSITE" id="PS51007"/>
    </source>
</evidence>
<evidence type="ECO:0000313" key="7">
    <source>
        <dbReference type="EMBL" id="USG59552.1"/>
    </source>
</evidence>
<dbReference type="EMBL" id="CP098747">
    <property type="protein sequence ID" value="USG59552.1"/>
    <property type="molecule type" value="Genomic_DNA"/>
</dbReference>
<keyword evidence="2 4" id="KW-0479">Metal-binding</keyword>
<dbReference type="SUPFAM" id="SSF46626">
    <property type="entry name" value="Cytochrome c"/>
    <property type="match status" value="1"/>
</dbReference>
<proteinExistence type="predicted"/>
<dbReference type="Pfam" id="PF13442">
    <property type="entry name" value="Cytochrome_CBB3"/>
    <property type="match status" value="1"/>
</dbReference>
<evidence type="ECO:0000313" key="8">
    <source>
        <dbReference type="Proteomes" id="UP001056291"/>
    </source>
</evidence>
<organism evidence="7 8">
    <name type="scientific">Sneathiella marina</name>
    <dbReference type="NCBI Taxonomy" id="2950108"/>
    <lineage>
        <taxon>Bacteria</taxon>
        <taxon>Pseudomonadati</taxon>
        <taxon>Pseudomonadota</taxon>
        <taxon>Alphaproteobacteria</taxon>
        <taxon>Sneathiellales</taxon>
        <taxon>Sneathiellaceae</taxon>
        <taxon>Sneathiella</taxon>
    </lineage>
</organism>
<evidence type="ECO:0000256" key="2">
    <source>
        <dbReference type="ARBA" id="ARBA00022723"/>
    </source>
</evidence>
<keyword evidence="5" id="KW-0812">Transmembrane</keyword>
<dbReference type="Proteomes" id="UP001056291">
    <property type="component" value="Chromosome"/>
</dbReference>
<sequence>MNLSDKNKGILFIALALIAVGAYLWLTSDEPENQIGRPIVVVEIPELSIVARSGEQAFLKNCASCHGDNAAGLEGKAPPLVHRIYEPSHHGDLAFERAVKNGVRAHHWPFGNMPPVDGITGTEIQNIILYVRELQRANEIN</sequence>
<name>A0ABY4W129_9PROT</name>
<keyword evidence="3 4" id="KW-0408">Iron</keyword>
<protein>
    <submittedName>
        <fullName evidence="7">Cytochrome c</fullName>
    </submittedName>
</protein>
<keyword evidence="8" id="KW-1185">Reference proteome</keyword>
<accession>A0ABY4W129</accession>
<feature type="domain" description="Cytochrome c" evidence="6">
    <location>
        <begin position="49"/>
        <end position="135"/>
    </location>
</feature>
<evidence type="ECO:0000256" key="3">
    <source>
        <dbReference type="ARBA" id="ARBA00023004"/>
    </source>
</evidence>
<keyword evidence="5" id="KW-0472">Membrane</keyword>